<dbReference type="EC" id="5.6.2.3" evidence="1"/>
<dbReference type="OrthoDB" id="1194684at2759"/>
<sequence>MPTGILIDDLNNKIFREELDYDIKNIKEENFILEKNLNNEQCYIYEQIIESLNNKRQNSFFIYGHRGISKTYSWNTIITKIKSNNKIVLAVALFGIALLLLPKGKTAHLRFRIPLSIDKFSTCHIKKRTQLAKLIEKILLRLWDKVSMNNKNCFEALDKILRDLRNNFG</sequence>
<dbReference type="GO" id="GO:0006310">
    <property type="term" value="P:DNA recombination"/>
    <property type="evidence" value="ECO:0007669"/>
    <property type="project" value="UniProtKB-KW"/>
</dbReference>
<dbReference type="EMBL" id="JXTB01000582">
    <property type="protein sequence ID" value="PON36129.1"/>
    <property type="molecule type" value="Genomic_DNA"/>
</dbReference>
<keyword evidence="1" id="KW-0233">DNA recombination</keyword>
<comment type="catalytic activity">
    <reaction evidence="1">
        <text>ATP + H2O = ADP + phosphate + H(+)</text>
        <dbReference type="Rhea" id="RHEA:13065"/>
        <dbReference type="ChEBI" id="CHEBI:15377"/>
        <dbReference type="ChEBI" id="CHEBI:15378"/>
        <dbReference type="ChEBI" id="CHEBI:30616"/>
        <dbReference type="ChEBI" id="CHEBI:43474"/>
        <dbReference type="ChEBI" id="CHEBI:456216"/>
        <dbReference type="EC" id="5.6.2.3"/>
    </reaction>
</comment>
<keyword evidence="1" id="KW-0227">DNA damage</keyword>
<dbReference type="GO" id="GO:0000723">
    <property type="term" value="P:telomere maintenance"/>
    <property type="evidence" value="ECO:0007669"/>
    <property type="project" value="InterPro"/>
</dbReference>
<dbReference type="Proteomes" id="UP000237105">
    <property type="component" value="Unassembled WGS sequence"/>
</dbReference>
<dbReference type="GO" id="GO:0043139">
    <property type="term" value="F:5'-3' DNA helicase activity"/>
    <property type="evidence" value="ECO:0007669"/>
    <property type="project" value="UniProtKB-EC"/>
</dbReference>
<dbReference type="PANTHER" id="PTHR10492:SF57">
    <property type="entry name" value="ATP-DEPENDENT DNA HELICASE"/>
    <property type="match status" value="1"/>
</dbReference>
<dbReference type="GO" id="GO:0005524">
    <property type="term" value="F:ATP binding"/>
    <property type="evidence" value="ECO:0007669"/>
    <property type="project" value="UniProtKB-KW"/>
</dbReference>
<keyword evidence="4" id="KW-1185">Reference proteome</keyword>
<comment type="similarity">
    <text evidence="1">Belongs to the helicase family.</text>
</comment>
<proteinExistence type="inferred from homology"/>
<keyword evidence="1" id="KW-0234">DNA repair</keyword>
<name>A0A2P5AHV0_PARAD</name>
<keyword evidence="1 3" id="KW-0347">Helicase</keyword>
<protein>
    <recommendedName>
        <fullName evidence="1">ATP-dependent DNA helicase</fullName>
        <ecNumber evidence="1">5.6.2.3</ecNumber>
    </recommendedName>
</protein>
<dbReference type="GO" id="GO:0016887">
    <property type="term" value="F:ATP hydrolysis activity"/>
    <property type="evidence" value="ECO:0007669"/>
    <property type="project" value="RHEA"/>
</dbReference>
<comment type="caution">
    <text evidence="3">The sequence shown here is derived from an EMBL/GenBank/DDBJ whole genome shotgun (WGS) entry which is preliminary data.</text>
</comment>
<keyword evidence="1" id="KW-0378">Hydrolase</keyword>
<dbReference type="AlphaFoldDB" id="A0A2P5AHV0"/>
<dbReference type="GO" id="GO:0006281">
    <property type="term" value="P:DNA repair"/>
    <property type="evidence" value="ECO:0007669"/>
    <property type="project" value="UniProtKB-KW"/>
</dbReference>
<keyword evidence="1" id="KW-0067">ATP-binding</keyword>
<dbReference type="InterPro" id="IPR010285">
    <property type="entry name" value="DNA_helicase_pif1-like_DEAD"/>
</dbReference>
<evidence type="ECO:0000256" key="1">
    <source>
        <dbReference type="RuleBase" id="RU363044"/>
    </source>
</evidence>
<keyword evidence="1" id="KW-0547">Nucleotide-binding</keyword>
<dbReference type="SUPFAM" id="SSF52540">
    <property type="entry name" value="P-loop containing nucleoside triphosphate hydrolases"/>
    <property type="match status" value="1"/>
</dbReference>
<feature type="domain" description="DNA helicase Pif1-like DEAD-box helicase" evidence="2">
    <location>
        <begin position="37"/>
        <end position="167"/>
    </location>
</feature>
<accession>A0A2P5AHV0</accession>
<comment type="cofactor">
    <cofactor evidence="1">
        <name>Mg(2+)</name>
        <dbReference type="ChEBI" id="CHEBI:18420"/>
    </cofactor>
</comment>
<organism evidence="3 4">
    <name type="scientific">Parasponia andersonii</name>
    <name type="common">Sponia andersonii</name>
    <dbReference type="NCBI Taxonomy" id="3476"/>
    <lineage>
        <taxon>Eukaryota</taxon>
        <taxon>Viridiplantae</taxon>
        <taxon>Streptophyta</taxon>
        <taxon>Embryophyta</taxon>
        <taxon>Tracheophyta</taxon>
        <taxon>Spermatophyta</taxon>
        <taxon>Magnoliopsida</taxon>
        <taxon>eudicotyledons</taxon>
        <taxon>Gunneridae</taxon>
        <taxon>Pentapetalae</taxon>
        <taxon>rosids</taxon>
        <taxon>fabids</taxon>
        <taxon>Rosales</taxon>
        <taxon>Cannabaceae</taxon>
        <taxon>Parasponia</taxon>
    </lineage>
</organism>
<evidence type="ECO:0000313" key="4">
    <source>
        <dbReference type="Proteomes" id="UP000237105"/>
    </source>
</evidence>
<dbReference type="STRING" id="3476.A0A2P5AHV0"/>
<dbReference type="Pfam" id="PF05970">
    <property type="entry name" value="PIF1"/>
    <property type="match status" value="1"/>
</dbReference>
<dbReference type="PANTHER" id="PTHR10492">
    <property type="match status" value="1"/>
</dbReference>
<evidence type="ECO:0000259" key="2">
    <source>
        <dbReference type="Pfam" id="PF05970"/>
    </source>
</evidence>
<gene>
    <name evidence="3" type="ORF">PanWU01x14_330650</name>
</gene>
<dbReference type="Gene3D" id="3.40.50.300">
    <property type="entry name" value="P-loop containing nucleotide triphosphate hydrolases"/>
    <property type="match status" value="1"/>
</dbReference>
<dbReference type="InterPro" id="IPR027417">
    <property type="entry name" value="P-loop_NTPase"/>
</dbReference>
<evidence type="ECO:0000313" key="3">
    <source>
        <dbReference type="EMBL" id="PON36129.1"/>
    </source>
</evidence>
<reference evidence="4" key="1">
    <citation type="submission" date="2016-06" db="EMBL/GenBank/DDBJ databases">
        <title>Parallel loss of symbiosis genes in relatives of nitrogen-fixing non-legume Parasponia.</title>
        <authorList>
            <person name="Van Velzen R."/>
            <person name="Holmer R."/>
            <person name="Bu F."/>
            <person name="Rutten L."/>
            <person name="Van Zeijl A."/>
            <person name="Liu W."/>
            <person name="Santuari L."/>
            <person name="Cao Q."/>
            <person name="Sharma T."/>
            <person name="Shen D."/>
            <person name="Roswanjaya Y."/>
            <person name="Wardhani T."/>
            <person name="Kalhor M.S."/>
            <person name="Jansen J."/>
            <person name="Van den Hoogen J."/>
            <person name="Gungor B."/>
            <person name="Hartog M."/>
            <person name="Hontelez J."/>
            <person name="Verver J."/>
            <person name="Yang W.-C."/>
            <person name="Schijlen E."/>
            <person name="Repin R."/>
            <person name="Schilthuizen M."/>
            <person name="Schranz E."/>
            <person name="Heidstra R."/>
            <person name="Miyata K."/>
            <person name="Fedorova E."/>
            <person name="Kohlen W."/>
            <person name="Bisseling T."/>
            <person name="Smit S."/>
            <person name="Geurts R."/>
        </authorList>
    </citation>
    <scope>NUCLEOTIDE SEQUENCE [LARGE SCALE GENOMIC DNA]</scope>
    <source>
        <strain evidence="4">cv. WU1-14</strain>
    </source>
</reference>